<proteinExistence type="predicted"/>
<comment type="caution">
    <text evidence="3">The sequence shown here is derived from an EMBL/GenBank/DDBJ whole genome shotgun (WGS) entry which is preliminary data.</text>
</comment>
<keyword evidence="1" id="KW-0732">Signal</keyword>
<keyword evidence="4" id="KW-1185">Reference proteome</keyword>
<dbReference type="OrthoDB" id="5946976at2759"/>
<dbReference type="PANTHER" id="PTHR46825">
    <property type="entry name" value="D-ALANYL-D-ALANINE-CARBOXYPEPTIDASE/ENDOPEPTIDASE AMPH"/>
    <property type="match status" value="1"/>
</dbReference>
<evidence type="ECO:0000313" key="4">
    <source>
        <dbReference type="Proteomes" id="UP000242188"/>
    </source>
</evidence>
<dbReference type="Proteomes" id="UP000242188">
    <property type="component" value="Unassembled WGS sequence"/>
</dbReference>
<evidence type="ECO:0000256" key="1">
    <source>
        <dbReference type="SAM" id="SignalP"/>
    </source>
</evidence>
<protein>
    <submittedName>
        <fullName evidence="3">Protein flp</fullName>
    </submittedName>
</protein>
<organism evidence="3 4">
    <name type="scientific">Mizuhopecten yessoensis</name>
    <name type="common">Japanese scallop</name>
    <name type="synonym">Patinopecten yessoensis</name>
    <dbReference type="NCBI Taxonomy" id="6573"/>
    <lineage>
        <taxon>Eukaryota</taxon>
        <taxon>Metazoa</taxon>
        <taxon>Spiralia</taxon>
        <taxon>Lophotrochozoa</taxon>
        <taxon>Mollusca</taxon>
        <taxon>Bivalvia</taxon>
        <taxon>Autobranchia</taxon>
        <taxon>Pteriomorphia</taxon>
        <taxon>Pectinida</taxon>
        <taxon>Pectinoidea</taxon>
        <taxon>Pectinidae</taxon>
        <taxon>Mizuhopecten</taxon>
    </lineage>
</organism>
<dbReference type="SUPFAM" id="SSF56601">
    <property type="entry name" value="beta-lactamase/transpeptidase-like"/>
    <property type="match status" value="1"/>
</dbReference>
<reference evidence="3 4" key="1">
    <citation type="journal article" date="2017" name="Nat. Ecol. Evol.">
        <title>Scallop genome provides insights into evolution of bilaterian karyotype and development.</title>
        <authorList>
            <person name="Wang S."/>
            <person name="Zhang J."/>
            <person name="Jiao W."/>
            <person name="Li J."/>
            <person name="Xun X."/>
            <person name="Sun Y."/>
            <person name="Guo X."/>
            <person name="Huan P."/>
            <person name="Dong B."/>
            <person name="Zhang L."/>
            <person name="Hu X."/>
            <person name="Sun X."/>
            <person name="Wang J."/>
            <person name="Zhao C."/>
            <person name="Wang Y."/>
            <person name="Wang D."/>
            <person name="Huang X."/>
            <person name="Wang R."/>
            <person name="Lv J."/>
            <person name="Li Y."/>
            <person name="Zhang Z."/>
            <person name="Liu B."/>
            <person name="Lu W."/>
            <person name="Hui Y."/>
            <person name="Liang J."/>
            <person name="Zhou Z."/>
            <person name="Hou R."/>
            <person name="Li X."/>
            <person name="Liu Y."/>
            <person name="Li H."/>
            <person name="Ning X."/>
            <person name="Lin Y."/>
            <person name="Zhao L."/>
            <person name="Xing Q."/>
            <person name="Dou J."/>
            <person name="Li Y."/>
            <person name="Mao J."/>
            <person name="Guo H."/>
            <person name="Dou H."/>
            <person name="Li T."/>
            <person name="Mu C."/>
            <person name="Jiang W."/>
            <person name="Fu Q."/>
            <person name="Fu X."/>
            <person name="Miao Y."/>
            <person name="Liu J."/>
            <person name="Yu Q."/>
            <person name="Li R."/>
            <person name="Liao H."/>
            <person name="Li X."/>
            <person name="Kong Y."/>
            <person name="Jiang Z."/>
            <person name="Chourrout D."/>
            <person name="Li R."/>
            <person name="Bao Z."/>
        </authorList>
    </citation>
    <scope>NUCLEOTIDE SEQUENCE [LARGE SCALE GENOMIC DNA]</scope>
    <source>
        <strain evidence="3 4">PY_sf001</strain>
    </source>
</reference>
<dbReference type="Pfam" id="PF00144">
    <property type="entry name" value="Beta-lactamase"/>
    <property type="match status" value="1"/>
</dbReference>
<evidence type="ECO:0000313" key="3">
    <source>
        <dbReference type="EMBL" id="OWF51154.1"/>
    </source>
</evidence>
<evidence type="ECO:0000259" key="2">
    <source>
        <dbReference type="Pfam" id="PF00144"/>
    </source>
</evidence>
<dbReference type="InterPro" id="IPR012338">
    <property type="entry name" value="Beta-lactam/transpept-like"/>
</dbReference>
<dbReference type="Gene3D" id="2.40.128.600">
    <property type="match status" value="1"/>
</dbReference>
<feature type="domain" description="Beta-lactamase-related" evidence="2">
    <location>
        <begin position="30"/>
        <end position="372"/>
    </location>
</feature>
<dbReference type="AlphaFoldDB" id="A0A210QR06"/>
<feature type="chain" id="PRO_5013301496" evidence="1">
    <location>
        <begin position="20"/>
        <end position="570"/>
    </location>
</feature>
<name>A0A210QR06_MIZYE</name>
<accession>A0A210QR06</accession>
<dbReference type="EMBL" id="NEDP02002316">
    <property type="protein sequence ID" value="OWF51154.1"/>
    <property type="molecule type" value="Genomic_DNA"/>
</dbReference>
<gene>
    <name evidence="3" type="ORF">KP79_PYT12333</name>
</gene>
<dbReference type="Gene3D" id="3.40.710.10">
    <property type="entry name" value="DD-peptidase/beta-lactamase superfamily"/>
    <property type="match status" value="1"/>
</dbReference>
<sequence length="570" mass="63865">MVYAGGLLVLSCVVMLCNAGSITAPMLHEFEEYIESVMKCRQVPGLTITMVKNNRVFYAKGFGYAQVEDKVPATNDTKFCIGSLTKAFTSTVLAKLLTTHTRFTWDTPIQNILGSGFRLINKLRSENVNLRDLLAHKVGVPGFFNALLVGFPENVTREEFISYLEYLPDFLPFRTRFVYSNFMYTLAGHVSEKLGGRTWENLVRDHLFRPLDMDTSGFVTEVSDFDKSFALSYASRNRKPVRLNEKLLHCVDPLGPAGSIYSTAKDMGRWMLFHLTAFQNTSLTPLNIDHDILAETYASQMATPFQEKNLFRPKYPIDDVSLAYALGWVTSVYRGYKRVWHSGGIVGFSSLLWLFPHENVGIFVSLTGSRDNDNQLPIRVIMSRAADMLLGETPWLNRDSACSFPAPWGNVSPSIPVSGVSQFKTFWNISRPMEHYVGSYGHPAFGNISVTIENHTQLLLHYGRFGRMVLTPVTDSAFIGRYIGSLWFATQADGQVIPVSVNFSLPVSGSASNLSYPVDNAFAITFRRDFRKNENGGLQGPLQITCTTSGNTRVKSTMWTLCVVFIVTIF</sequence>
<feature type="signal peptide" evidence="1">
    <location>
        <begin position="1"/>
        <end position="19"/>
    </location>
</feature>
<dbReference type="PANTHER" id="PTHR46825:SF15">
    <property type="entry name" value="BETA-LACTAMASE-RELATED DOMAIN-CONTAINING PROTEIN"/>
    <property type="match status" value="1"/>
</dbReference>
<dbReference type="InterPro" id="IPR050491">
    <property type="entry name" value="AmpC-like"/>
</dbReference>
<dbReference type="InterPro" id="IPR001466">
    <property type="entry name" value="Beta-lactam-related"/>
</dbReference>